<feature type="transmembrane region" description="Helical" evidence="1">
    <location>
        <begin position="32"/>
        <end position="52"/>
    </location>
</feature>
<dbReference type="RefSeq" id="WP_054426266.1">
    <property type="nucleotide sequence ID" value="NZ_BRRE01000008.1"/>
</dbReference>
<keyword evidence="1" id="KW-0812">Transmembrane</keyword>
<dbReference type="Proteomes" id="UP001076655">
    <property type="component" value="Unassembled WGS sequence"/>
</dbReference>
<evidence type="ECO:0000313" key="2">
    <source>
        <dbReference type="EMBL" id="MCY0790929.1"/>
    </source>
</evidence>
<organism evidence="2 3">
    <name type="scientific">Morganella morganii</name>
    <name type="common">Proteus morganii</name>
    <dbReference type="NCBI Taxonomy" id="582"/>
    <lineage>
        <taxon>Bacteria</taxon>
        <taxon>Pseudomonadati</taxon>
        <taxon>Pseudomonadota</taxon>
        <taxon>Gammaproteobacteria</taxon>
        <taxon>Enterobacterales</taxon>
        <taxon>Morganellaceae</taxon>
        <taxon>Morganella</taxon>
    </lineage>
</organism>
<evidence type="ECO:0000256" key="1">
    <source>
        <dbReference type="SAM" id="Phobius"/>
    </source>
</evidence>
<comment type="caution">
    <text evidence="2">The sequence shown here is derived from an EMBL/GenBank/DDBJ whole genome shotgun (WGS) entry which is preliminary data.</text>
</comment>
<evidence type="ECO:0000313" key="3">
    <source>
        <dbReference type="Proteomes" id="UP001076655"/>
    </source>
</evidence>
<sequence length="77" mass="8165">MLMAVTGCVAGAVTLSAVITVFYPGSDALNRLYAGVFIPFFILCAILCYALTSPGPGAVFLRAWSWWPPLLLLPGVC</sequence>
<reference evidence="2" key="1">
    <citation type="submission" date="2022-08" db="EMBL/GenBank/DDBJ databases">
        <authorList>
            <person name="Dale J.L."/>
        </authorList>
    </citation>
    <scope>NUCLEOTIDE SEQUENCE</scope>
    <source>
        <strain evidence="2">2022EL-00758</strain>
    </source>
</reference>
<accession>A0A9Q4CR44</accession>
<keyword evidence="1" id="KW-0472">Membrane</keyword>
<name>A0A9Q4CR44_MORMO</name>
<dbReference type="EMBL" id="JAPNMI010000008">
    <property type="protein sequence ID" value="MCY0790929.1"/>
    <property type="molecule type" value="Genomic_DNA"/>
</dbReference>
<dbReference type="AlphaFoldDB" id="A0A9Q4CR44"/>
<keyword evidence="1" id="KW-1133">Transmembrane helix</keyword>
<protein>
    <submittedName>
        <fullName evidence="2">Uncharacterized protein</fullName>
    </submittedName>
</protein>
<gene>
    <name evidence="2" type="ORF">N0392_14695</name>
</gene>
<proteinExistence type="predicted"/>